<comment type="caution">
    <text evidence="12">The sequence shown here is derived from an EMBL/GenBank/DDBJ whole genome shotgun (WGS) entry which is preliminary data.</text>
</comment>
<evidence type="ECO:0000313" key="13">
    <source>
        <dbReference type="Proteomes" id="UP000027446"/>
    </source>
</evidence>
<dbReference type="AlphaFoldDB" id="A0A069E405"/>
<dbReference type="PANTHER" id="PTHR44936">
    <property type="entry name" value="SENSOR PROTEIN CREC"/>
    <property type="match status" value="1"/>
</dbReference>
<keyword evidence="6" id="KW-0808">Transferase</keyword>
<feature type="transmembrane region" description="Helical" evidence="10">
    <location>
        <begin position="95"/>
        <end position="115"/>
    </location>
</feature>
<accession>A0A069E405</accession>
<dbReference type="Gene3D" id="1.10.287.130">
    <property type="match status" value="1"/>
</dbReference>
<comment type="subcellular location">
    <subcellularLocation>
        <location evidence="2">Cell membrane</location>
        <topology evidence="2">Multi-pass membrane protein</topology>
    </subcellularLocation>
</comment>
<dbReference type="SMART" id="SM00387">
    <property type="entry name" value="HATPase_c"/>
    <property type="match status" value="1"/>
</dbReference>
<evidence type="ECO:0000256" key="10">
    <source>
        <dbReference type="SAM" id="Phobius"/>
    </source>
</evidence>
<evidence type="ECO:0000256" key="6">
    <source>
        <dbReference type="ARBA" id="ARBA00022679"/>
    </source>
</evidence>
<evidence type="ECO:0000256" key="8">
    <source>
        <dbReference type="ARBA" id="ARBA00022777"/>
    </source>
</evidence>
<evidence type="ECO:0000256" key="2">
    <source>
        <dbReference type="ARBA" id="ARBA00004651"/>
    </source>
</evidence>
<keyword evidence="7" id="KW-0547">Nucleotide-binding</keyword>
<evidence type="ECO:0000313" key="12">
    <source>
        <dbReference type="EMBL" id="KCZ84965.1"/>
    </source>
</evidence>
<dbReference type="SUPFAM" id="SSF55874">
    <property type="entry name" value="ATPase domain of HSP90 chaperone/DNA topoisomerase II/histidine kinase"/>
    <property type="match status" value="1"/>
</dbReference>
<evidence type="ECO:0000256" key="3">
    <source>
        <dbReference type="ARBA" id="ARBA00012438"/>
    </source>
</evidence>
<proteinExistence type="predicted"/>
<comment type="catalytic activity">
    <reaction evidence="1">
        <text>ATP + protein L-histidine = ADP + protein N-phospho-L-histidine.</text>
        <dbReference type="EC" id="2.7.13.3"/>
    </reaction>
</comment>
<dbReference type="Pfam" id="PF02518">
    <property type="entry name" value="HATPase_c"/>
    <property type="match status" value="1"/>
</dbReference>
<dbReference type="PRINTS" id="PR00344">
    <property type="entry name" value="BCTRLSENSOR"/>
</dbReference>
<dbReference type="eggNOG" id="COG4191">
    <property type="taxonomic scope" value="Bacteria"/>
</dbReference>
<keyword evidence="13" id="KW-1185">Reference proteome</keyword>
<dbReference type="InterPro" id="IPR003661">
    <property type="entry name" value="HisK_dim/P_dom"/>
</dbReference>
<dbReference type="SMART" id="SM00388">
    <property type="entry name" value="HisKA"/>
    <property type="match status" value="1"/>
</dbReference>
<dbReference type="NCBIfam" id="NF033792">
    <property type="entry name" value="ActS_PrrB_HisK"/>
    <property type="match status" value="1"/>
</dbReference>
<evidence type="ECO:0000256" key="4">
    <source>
        <dbReference type="ARBA" id="ARBA00022475"/>
    </source>
</evidence>
<keyword evidence="10" id="KW-0472">Membrane</keyword>
<feature type="transmembrane region" description="Helical" evidence="10">
    <location>
        <begin position="171"/>
        <end position="192"/>
    </location>
</feature>
<dbReference type="PANTHER" id="PTHR44936:SF10">
    <property type="entry name" value="SENSOR PROTEIN RSTB"/>
    <property type="match status" value="1"/>
</dbReference>
<feature type="transmembrane region" description="Helical" evidence="10">
    <location>
        <begin position="204"/>
        <end position="225"/>
    </location>
</feature>
<dbReference type="GO" id="GO:0000155">
    <property type="term" value="F:phosphorelay sensor kinase activity"/>
    <property type="evidence" value="ECO:0007669"/>
    <property type="project" value="InterPro"/>
</dbReference>
<dbReference type="EC" id="2.7.13.3" evidence="3"/>
<dbReference type="STRING" id="1280949.HAD_04760"/>
<feature type="transmembrane region" description="Helical" evidence="10">
    <location>
        <begin position="135"/>
        <end position="164"/>
    </location>
</feature>
<feature type="domain" description="Histidine kinase" evidence="11">
    <location>
        <begin position="261"/>
        <end position="475"/>
    </location>
</feature>
<dbReference type="Pfam" id="PF00512">
    <property type="entry name" value="HisKA"/>
    <property type="match status" value="1"/>
</dbReference>
<dbReference type="InterPro" id="IPR050980">
    <property type="entry name" value="2C_sensor_his_kinase"/>
</dbReference>
<dbReference type="EMBL" id="ARYH01000001">
    <property type="protein sequence ID" value="KCZ84965.1"/>
    <property type="molecule type" value="Genomic_DNA"/>
</dbReference>
<evidence type="ECO:0000256" key="1">
    <source>
        <dbReference type="ARBA" id="ARBA00000085"/>
    </source>
</evidence>
<gene>
    <name evidence="12" type="ORF">HAD_04760</name>
</gene>
<dbReference type="GO" id="GO:0005886">
    <property type="term" value="C:plasma membrane"/>
    <property type="evidence" value="ECO:0007669"/>
    <property type="project" value="UniProtKB-SubCell"/>
</dbReference>
<sequence>MTFLYDGHPPLGEGVTLPHKTQMSDLSRQDVNRADRLGFDDAIFTLAPEGLGSAQSALGRTRLRTFITLRWLAVAGQTAAVLFVAFVLHFDLPLAACLAIIAASAWLNVFLSFAFQSQRLTRGWEASLQLAFDTVQLAALVAVTGGLSNPFLLLLVAPVTVAALSLSPTRAVLIALLALTLAAVMPLISLPLPWINGAMVELPPLFHLGQFAALAVGVVFFAVSAGRVSQDEAKLVRALDAASIVMAREQKLSAIGAMSAMTTHELGTPLATIHLVAKELLAETPEDDPKYEDLTLLAEQADRCRNILATIREAREATDIVHARVTLDALVAEAAAPFKGLGVAVEVVVRPGEENDSRPPILNRSPEILHAISAFVENAVSFADSQVTAQASWTADQIMISISDDGPGFAQEVLPKLGEPYVSERSEAHLGGGDMGLGFFIAKTLIERTGGRIATRNRTPPRKGAIVQALWPRAALEASALD</sequence>
<evidence type="ECO:0000256" key="9">
    <source>
        <dbReference type="ARBA" id="ARBA00022840"/>
    </source>
</evidence>
<dbReference type="InterPro" id="IPR036890">
    <property type="entry name" value="HATPase_C_sf"/>
</dbReference>
<dbReference type="PROSITE" id="PS50109">
    <property type="entry name" value="HIS_KIN"/>
    <property type="match status" value="1"/>
</dbReference>
<keyword evidence="5" id="KW-0597">Phosphoprotein</keyword>
<keyword evidence="4" id="KW-1003">Cell membrane</keyword>
<keyword evidence="9" id="KW-0067">ATP-binding</keyword>
<dbReference type="InterPro" id="IPR036097">
    <property type="entry name" value="HisK_dim/P_sf"/>
</dbReference>
<reference evidence="12 13" key="1">
    <citation type="journal article" date="2014" name="Antonie Van Leeuwenhoek">
        <title>Hyphomonas beringensis sp. nov. and Hyphomonas chukchiensis sp. nov., isolated from surface seawater of the Bering Sea and Chukchi Sea.</title>
        <authorList>
            <person name="Li C."/>
            <person name="Lai Q."/>
            <person name="Li G."/>
            <person name="Dong C."/>
            <person name="Wang J."/>
            <person name="Liao Y."/>
            <person name="Shao Z."/>
        </authorList>
    </citation>
    <scope>NUCLEOTIDE SEQUENCE [LARGE SCALE GENOMIC DNA]</scope>
    <source>
        <strain evidence="12 13">MHS-3</strain>
    </source>
</reference>
<dbReference type="InterPro" id="IPR003594">
    <property type="entry name" value="HATPase_dom"/>
</dbReference>
<evidence type="ECO:0000256" key="5">
    <source>
        <dbReference type="ARBA" id="ARBA00022553"/>
    </source>
</evidence>
<keyword evidence="10" id="KW-0812">Transmembrane</keyword>
<evidence type="ECO:0000256" key="7">
    <source>
        <dbReference type="ARBA" id="ARBA00022741"/>
    </source>
</evidence>
<evidence type="ECO:0000259" key="11">
    <source>
        <dbReference type="PROSITE" id="PS50109"/>
    </source>
</evidence>
<dbReference type="SUPFAM" id="SSF47384">
    <property type="entry name" value="Homodimeric domain of signal transducing histidine kinase"/>
    <property type="match status" value="1"/>
</dbReference>
<dbReference type="Gene3D" id="3.30.565.10">
    <property type="entry name" value="Histidine kinase-like ATPase, C-terminal domain"/>
    <property type="match status" value="1"/>
</dbReference>
<name>A0A069E405_9PROT</name>
<dbReference type="InterPro" id="IPR004358">
    <property type="entry name" value="Sig_transdc_His_kin-like_C"/>
</dbReference>
<dbReference type="PATRIC" id="fig|1280949.3.peg.970"/>
<dbReference type="GO" id="GO:0005524">
    <property type="term" value="F:ATP binding"/>
    <property type="evidence" value="ECO:0007669"/>
    <property type="project" value="UniProtKB-KW"/>
</dbReference>
<organism evidence="12 13">
    <name type="scientific">Hyphomonas adhaerens MHS-3</name>
    <dbReference type="NCBI Taxonomy" id="1280949"/>
    <lineage>
        <taxon>Bacteria</taxon>
        <taxon>Pseudomonadati</taxon>
        <taxon>Pseudomonadota</taxon>
        <taxon>Alphaproteobacteria</taxon>
        <taxon>Hyphomonadales</taxon>
        <taxon>Hyphomonadaceae</taxon>
        <taxon>Hyphomonas</taxon>
    </lineage>
</organism>
<dbReference type="InterPro" id="IPR005467">
    <property type="entry name" value="His_kinase_dom"/>
</dbReference>
<dbReference type="RefSeq" id="WP_241765301.1">
    <property type="nucleotide sequence ID" value="NZ_ARYH01000001.1"/>
</dbReference>
<feature type="transmembrane region" description="Helical" evidence="10">
    <location>
        <begin position="69"/>
        <end position="88"/>
    </location>
</feature>
<dbReference type="CDD" id="cd00082">
    <property type="entry name" value="HisKA"/>
    <property type="match status" value="1"/>
</dbReference>
<keyword evidence="10" id="KW-1133">Transmembrane helix</keyword>
<keyword evidence="8 12" id="KW-0418">Kinase</keyword>
<dbReference type="InterPro" id="IPR047770">
    <property type="entry name" value="RegB"/>
</dbReference>
<protein>
    <recommendedName>
        <fullName evidence="3">histidine kinase</fullName>
        <ecNumber evidence="3">2.7.13.3</ecNumber>
    </recommendedName>
</protein>
<dbReference type="Proteomes" id="UP000027446">
    <property type="component" value="Unassembled WGS sequence"/>
</dbReference>